<organism evidence="1 2">
    <name type="scientific">Porites lobata</name>
    <dbReference type="NCBI Taxonomy" id="104759"/>
    <lineage>
        <taxon>Eukaryota</taxon>
        <taxon>Metazoa</taxon>
        <taxon>Cnidaria</taxon>
        <taxon>Anthozoa</taxon>
        <taxon>Hexacorallia</taxon>
        <taxon>Scleractinia</taxon>
        <taxon>Fungiina</taxon>
        <taxon>Poritidae</taxon>
        <taxon>Porites</taxon>
    </lineage>
</organism>
<gene>
    <name evidence="1" type="ORF">PLOB_00010775</name>
</gene>
<comment type="caution">
    <text evidence="1">The sequence shown here is derived from an EMBL/GenBank/DDBJ whole genome shotgun (WGS) entry which is preliminary data.</text>
</comment>
<name>A0ABN8QVE0_9CNID</name>
<proteinExistence type="predicted"/>
<protein>
    <submittedName>
        <fullName evidence="1">Uncharacterized protein</fullName>
    </submittedName>
</protein>
<evidence type="ECO:0000313" key="2">
    <source>
        <dbReference type="Proteomes" id="UP001159405"/>
    </source>
</evidence>
<sequence length="150" mass="17575">MDLFKTSDEVDRVHNNYKTEVDKCSRFIEACPSNIKTGLCHFSYVMLIFDKQVILKYNFLHVRNSFIRFLDKEIKRLKKLLHAATRPHSEVTCETGPPPSPLGTIDMCYQFHRPALEPVVHDLYLDYLRILRFTKPPFWSDTFFGVGNFG</sequence>
<keyword evidence="2" id="KW-1185">Reference proteome</keyword>
<dbReference type="Proteomes" id="UP001159405">
    <property type="component" value="Unassembled WGS sequence"/>
</dbReference>
<dbReference type="EMBL" id="CALNXK010000156">
    <property type="protein sequence ID" value="CAH3170531.1"/>
    <property type="molecule type" value="Genomic_DNA"/>
</dbReference>
<evidence type="ECO:0000313" key="1">
    <source>
        <dbReference type="EMBL" id="CAH3170531.1"/>
    </source>
</evidence>
<reference evidence="1 2" key="1">
    <citation type="submission" date="2022-05" db="EMBL/GenBank/DDBJ databases">
        <authorList>
            <consortium name="Genoscope - CEA"/>
            <person name="William W."/>
        </authorList>
    </citation>
    <scope>NUCLEOTIDE SEQUENCE [LARGE SCALE GENOMIC DNA]</scope>
</reference>
<accession>A0ABN8QVE0</accession>